<dbReference type="EMBL" id="BAABGA010000009">
    <property type="protein sequence ID" value="GAA4446166.1"/>
    <property type="molecule type" value="Genomic_DNA"/>
</dbReference>
<proteinExistence type="predicted"/>
<feature type="compositionally biased region" description="Basic and acidic residues" evidence="1">
    <location>
        <begin position="28"/>
        <end position="41"/>
    </location>
</feature>
<evidence type="ECO:0000256" key="1">
    <source>
        <dbReference type="SAM" id="MobiDB-lite"/>
    </source>
</evidence>
<dbReference type="Proteomes" id="UP001500840">
    <property type="component" value="Unassembled WGS sequence"/>
</dbReference>
<dbReference type="RefSeq" id="WP_345319379.1">
    <property type="nucleotide sequence ID" value="NZ_BAABGA010000009.1"/>
</dbReference>
<sequence>MDSEAEPLDDAGTLVDALLSEPEVLPGNDRDSLMETCRDPELSSTLGSLSESLSDLLVDRDTEADSECDSESLVSDPLRLLADASQLCDGELSERESESLFDSLCETLETEPLDSLVADSLADDSPTDDSLADVDVELLTDGVLPESLE</sequence>
<organism evidence="2 3">
    <name type="scientific">Novipirellula rosea</name>
    <dbReference type="NCBI Taxonomy" id="1031540"/>
    <lineage>
        <taxon>Bacteria</taxon>
        <taxon>Pseudomonadati</taxon>
        <taxon>Planctomycetota</taxon>
        <taxon>Planctomycetia</taxon>
        <taxon>Pirellulales</taxon>
        <taxon>Pirellulaceae</taxon>
        <taxon>Novipirellula</taxon>
    </lineage>
</organism>
<evidence type="ECO:0000313" key="3">
    <source>
        <dbReference type="Proteomes" id="UP001500840"/>
    </source>
</evidence>
<accession>A0ABP8M848</accession>
<reference evidence="3" key="1">
    <citation type="journal article" date="2019" name="Int. J. Syst. Evol. Microbiol.">
        <title>The Global Catalogue of Microorganisms (GCM) 10K type strain sequencing project: providing services to taxonomists for standard genome sequencing and annotation.</title>
        <authorList>
            <consortium name="The Broad Institute Genomics Platform"/>
            <consortium name="The Broad Institute Genome Sequencing Center for Infectious Disease"/>
            <person name="Wu L."/>
            <person name="Ma J."/>
        </authorList>
    </citation>
    <scope>NUCLEOTIDE SEQUENCE [LARGE SCALE GENOMIC DNA]</scope>
    <source>
        <strain evidence="3">JCM 17759</strain>
    </source>
</reference>
<protein>
    <submittedName>
        <fullName evidence="2">Uncharacterized protein</fullName>
    </submittedName>
</protein>
<name>A0ABP8M848_9BACT</name>
<feature type="region of interest" description="Disordered" evidence="1">
    <location>
        <begin position="23"/>
        <end position="49"/>
    </location>
</feature>
<gene>
    <name evidence="2" type="ORF">GCM10023156_06700</name>
</gene>
<comment type="caution">
    <text evidence="2">The sequence shown here is derived from an EMBL/GenBank/DDBJ whole genome shotgun (WGS) entry which is preliminary data.</text>
</comment>
<keyword evidence="3" id="KW-1185">Reference proteome</keyword>
<evidence type="ECO:0000313" key="2">
    <source>
        <dbReference type="EMBL" id="GAA4446166.1"/>
    </source>
</evidence>